<evidence type="ECO:0000313" key="1">
    <source>
        <dbReference type="EMBL" id="KAJ4834281.1"/>
    </source>
</evidence>
<reference evidence="1" key="1">
    <citation type="submission" date="2022-02" db="EMBL/GenBank/DDBJ databases">
        <authorList>
            <person name="Henning P.M."/>
            <person name="McCubbin A.G."/>
            <person name="Shore J.S."/>
        </authorList>
    </citation>
    <scope>NUCLEOTIDE SEQUENCE</scope>
    <source>
        <strain evidence="1">F60SS</strain>
        <tissue evidence="1">Leaves</tissue>
    </source>
</reference>
<organism evidence="1 2">
    <name type="scientific">Turnera subulata</name>
    <dbReference type="NCBI Taxonomy" id="218843"/>
    <lineage>
        <taxon>Eukaryota</taxon>
        <taxon>Viridiplantae</taxon>
        <taxon>Streptophyta</taxon>
        <taxon>Embryophyta</taxon>
        <taxon>Tracheophyta</taxon>
        <taxon>Spermatophyta</taxon>
        <taxon>Magnoliopsida</taxon>
        <taxon>eudicotyledons</taxon>
        <taxon>Gunneridae</taxon>
        <taxon>Pentapetalae</taxon>
        <taxon>rosids</taxon>
        <taxon>fabids</taxon>
        <taxon>Malpighiales</taxon>
        <taxon>Passifloraceae</taxon>
        <taxon>Turnera</taxon>
    </lineage>
</organism>
<evidence type="ECO:0000313" key="2">
    <source>
        <dbReference type="Proteomes" id="UP001141552"/>
    </source>
</evidence>
<comment type="caution">
    <text evidence="1">The sequence shown here is derived from an EMBL/GenBank/DDBJ whole genome shotgun (WGS) entry which is preliminary data.</text>
</comment>
<keyword evidence="2" id="KW-1185">Reference proteome</keyword>
<reference evidence="1" key="2">
    <citation type="journal article" date="2023" name="Plants (Basel)">
        <title>Annotation of the Turnera subulata (Passifloraceae) Draft Genome Reveals the S-Locus Evolved after the Divergence of Turneroideae from Passifloroideae in a Stepwise Manner.</title>
        <authorList>
            <person name="Henning P.M."/>
            <person name="Roalson E.H."/>
            <person name="Mir W."/>
            <person name="McCubbin A.G."/>
            <person name="Shore J.S."/>
        </authorList>
    </citation>
    <scope>NUCLEOTIDE SEQUENCE</scope>
    <source>
        <strain evidence="1">F60SS</strain>
    </source>
</reference>
<dbReference type="Proteomes" id="UP001141552">
    <property type="component" value="Unassembled WGS sequence"/>
</dbReference>
<name>A0A9Q0FMR9_9ROSI</name>
<gene>
    <name evidence="1" type="ORF">Tsubulata_028320</name>
</gene>
<accession>A0A9Q0FMR9</accession>
<protein>
    <submittedName>
        <fullName evidence="1">Uncharacterized protein</fullName>
    </submittedName>
</protein>
<proteinExistence type="predicted"/>
<dbReference type="AlphaFoldDB" id="A0A9Q0FMR9"/>
<sequence>MAGGLKEGRVCGLMPRGENKPLRTQHVSPFWAGRVELWGVETTVRCSWAKDSPCKADVK</sequence>
<dbReference type="EMBL" id="JAKUCV010004737">
    <property type="protein sequence ID" value="KAJ4834281.1"/>
    <property type="molecule type" value="Genomic_DNA"/>
</dbReference>